<dbReference type="SUPFAM" id="SSF50630">
    <property type="entry name" value="Acid proteases"/>
    <property type="match status" value="1"/>
</dbReference>
<feature type="compositionally biased region" description="Pro residues" evidence="2">
    <location>
        <begin position="519"/>
        <end position="528"/>
    </location>
</feature>
<dbReference type="InterPro" id="IPR001461">
    <property type="entry name" value="Aspartic_peptidase_A1"/>
</dbReference>
<proteinExistence type="inferred from homology"/>
<comment type="similarity">
    <text evidence="1">Belongs to the peptidase A1 family.</text>
</comment>
<dbReference type="PRINTS" id="PR00792">
    <property type="entry name" value="PEPSIN"/>
</dbReference>
<feature type="domain" description="Peptidase A1" evidence="5">
    <location>
        <begin position="71"/>
        <end position="430"/>
    </location>
</feature>
<dbReference type="Gene3D" id="2.40.70.10">
    <property type="entry name" value="Acid Proteases"/>
    <property type="match status" value="2"/>
</dbReference>
<feature type="signal peptide" evidence="4">
    <location>
        <begin position="1"/>
        <end position="28"/>
    </location>
</feature>
<keyword evidence="6" id="KW-0645">Protease</keyword>
<sequence>MVPLRSHRGFLTIICALCSVTLLLPCLAAGYVQRNITSTPNFHLLPGVASVPAPVSVQPDQSWMGIDGAWNTFSLKVGDPGTSVRVLVSTASQQIWAINRMACVANITDPTTGAITEYNVFDSSCEESRGGLYNSSDSTTWQQKGFYQLWIEKYLGLLGNGLYGFDSVGLGLRGDQGPHVENTTVGTLVTANFWLGHIGLHLKPTNFSVFEDPVPSYLTNLFKQKSIPSLSFGYTAGAQYRDQTILASLTLGGYDASRFIPNDLTFIFAPDNERDLVVGVVGLTANTAQEKDIDLLKRDDVDMYIDSTIAELYLPFEICQAFEDAFGLQHDEATDLYLVDDALHKSLLSQNPTVTFTLGQKYSSDATVQITLPYAAFDLEASPPYRGLQENTRYFPIRRGNESREWVLGRTFLQEAYLTVDWERENFTLSAIDWTFGKAPQISPIVSPDYSLEQSTSPKKKPLSFAAIIGIAVGGGFFFALVVCAIGWWFWRRRHRRSLEAIKAKYEAEVTAAAAETDPPNPEEPPTWPIRDSADRGTVFPKAELPGGPSVHSEVGSSAQEKGSMGVNEADSTERQIYEMLGDMPVRQEADGRQLTEKESMMVRERIYNGVDPSGAQHASPTVHEPPCTISSSEVSLVSGRLHSDNVSPITPRTRRDGAFLEASDTFVQLLPYRPGDGRRTETDDGAPSPISPLEGSTEACRRRFSYEA</sequence>
<dbReference type="Proteomes" id="UP000249619">
    <property type="component" value="Unassembled WGS sequence"/>
</dbReference>
<comment type="caution">
    <text evidence="6">The sequence shown here is derived from an EMBL/GenBank/DDBJ whole genome shotgun (WGS) entry which is preliminary data.</text>
</comment>
<protein>
    <submittedName>
        <fullName evidence="6">Acid protease</fullName>
    </submittedName>
</protein>
<evidence type="ECO:0000313" key="7">
    <source>
        <dbReference type="Proteomes" id="UP000249619"/>
    </source>
</evidence>
<dbReference type="GO" id="GO:0006508">
    <property type="term" value="P:proteolysis"/>
    <property type="evidence" value="ECO:0007669"/>
    <property type="project" value="UniProtKB-KW"/>
</dbReference>
<dbReference type="AlphaFoldDB" id="A0A364MX24"/>
<dbReference type="STRING" id="183478.A0A364MX24"/>
<evidence type="ECO:0000313" key="6">
    <source>
        <dbReference type="EMBL" id="RAR05722.1"/>
    </source>
</evidence>
<dbReference type="InterPro" id="IPR021109">
    <property type="entry name" value="Peptidase_aspartic_dom_sf"/>
</dbReference>
<keyword evidence="3" id="KW-1133">Transmembrane helix</keyword>
<evidence type="ECO:0000256" key="3">
    <source>
        <dbReference type="SAM" id="Phobius"/>
    </source>
</evidence>
<dbReference type="EMBL" id="QGDH01000127">
    <property type="protein sequence ID" value="RAR05722.1"/>
    <property type="molecule type" value="Genomic_DNA"/>
</dbReference>
<organism evidence="6 7">
    <name type="scientific">Stemphylium lycopersici</name>
    <name type="common">Tomato gray leaf spot disease fungus</name>
    <name type="synonym">Thyrospora lycopersici</name>
    <dbReference type="NCBI Taxonomy" id="183478"/>
    <lineage>
        <taxon>Eukaryota</taxon>
        <taxon>Fungi</taxon>
        <taxon>Dikarya</taxon>
        <taxon>Ascomycota</taxon>
        <taxon>Pezizomycotina</taxon>
        <taxon>Dothideomycetes</taxon>
        <taxon>Pleosporomycetidae</taxon>
        <taxon>Pleosporales</taxon>
        <taxon>Pleosporineae</taxon>
        <taxon>Pleosporaceae</taxon>
        <taxon>Stemphylium</taxon>
    </lineage>
</organism>
<keyword evidence="6" id="KW-0378">Hydrolase</keyword>
<dbReference type="GO" id="GO:0000324">
    <property type="term" value="C:fungal-type vacuole"/>
    <property type="evidence" value="ECO:0007669"/>
    <property type="project" value="TreeGrafter"/>
</dbReference>
<feature type="transmembrane region" description="Helical" evidence="3">
    <location>
        <begin position="463"/>
        <end position="491"/>
    </location>
</feature>
<dbReference type="PANTHER" id="PTHR47966">
    <property type="entry name" value="BETA-SITE APP-CLEAVING ENZYME, ISOFORM A-RELATED"/>
    <property type="match status" value="1"/>
</dbReference>
<accession>A0A364MX24</accession>
<dbReference type="GO" id="GO:0004190">
    <property type="term" value="F:aspartic-type endopeptidase activity"/>
    <property type="evidence" value="ECO:0007669"/>
    <property type="project" value="InterPro"/>
</dbReference>
<dbReference type="PROSITE" id="PS51767">
    <property type="entry name" value="PEPTIDASE_A1"/>
    <property type="match status" value="1"/>
</dbReference>
<evidence type="ECO:0000256" key="2">
    <source>
        <dbReference type="SAM" id="MobiDB-lite"/>
    </source>
</evidence>
<keyword evidence="7" id="KW-1185">Reference proteome</keyword>
<feature type="chain" id="PRO_5016816986" evidence="4">
    <location>
        <begin position="29"/>
        <end position="709"/>
    </location>
</feature>
<dbReference type="Pfam" id="PF00026">
    <property type="entry name" value="Asp"/>
    <property type="match status" value="1"/>
</dbReference>
<evidence type="ECO:0000256" key="4">
    <source>
        <dbReference type="SAM" id="SignalP"/>
    </source>
</evidence>
<evidence type="ECO:0000256" key="1">
    <source>
        <dbReference type="ARBA" id="ARBA00007447"/>
    </source>
</evidence>
<keyword evidence="3" id="KW-0472">Membrane</keyword>
<keyword evidence="3" id="KW-0812">Transmembrane</keyword>
<evidence type="ECO:0000259" key="5">
    <source>
        <dbReference type="PROSITE" id="PS51767"/>
    </source>
</evidence>
<name>A0A364MX24_STELY</name>
<dbReference type="PANTHER" id="PTHR47966:SF51">
    <property type="entry name" value="BETA-SITE APP-CLEAVING ENZYME, ISOFORM A-RELATED"/>
    <property type="match status" value="1"/>
</dbReference>
<feature type="region of interest" description="Disordered" evidence="2">
    <location>
        <begin position="671"/>
        <end position="700"/>
    </location>
</feature>
<gene>
    <name evidence="6" type="ORF">DDE83_007235</name>
</gene>
<keyword evidence="4" id="KW-0732">Signal</keyword>
<dbReference type="InterPro" id="IPR033121">
    <property type="entry name" value="PEPTIDASE_A1"/>
</dbReference>
<feature type="region of interest" description="Disordered" evidence="2">
    <location>
        <begin position="511"/>
        <end position="569"/>
    </location>
</feature>
<reference evidence="7" key="1">
    <citation type="submission" date="2018-05" db="EMBL/GenBank/DDBJ databases">
        <title>Draft genome sequence of Stemphylium lycopersici strain CIDEFI 213.</title>
        <authorList>
            <person name="Medina R."/>
            <person name="Franco M.E.E."/>
            <person name="Lucentini C.G."/>
            <person name="Saparrat M.C.N."/>
            <person name="Balatti P.A."/>
        </authorList>
    </citation>
    <scope>NUCLEOTIDE SEQUENCE [LARGE SCALE GENOMIC DNA]</scope>
    <source>
        <strain evidence="7">CIDEFI 213</strain>
    </source>
</reference>